<dbReference type="OrthoDB" id="9786302at2"/>
<protein>
    <recommendedName>
        <fullName evidence="4">DUF2269 domain-containing protein</fullName>
    </recommendedName>
</protein>
<feature type="transmembrane region" description="Helical" evidence="1">
    <location>
        <begin position="80"/>
        <end position="99"/>
    </location>
</feature>
<feature type="transmembrane region" description="Helical" evidence="1">
    <location>
        <begin position="133"/>
        <end position="152"/>
    </location>
</feature>
<dbReference type="RefSeq" id="WP_086057485.1">
    <property type="nucleotide sequence ID" value="NZ_CP021109.1"/>
</dbReference>
<gene>
    <name evidence="2" type="ORF">CAL13_11340</name>
</gene>
<keyword evidence="1" id="KW-0472">Membrane</keyword>
<keyword evidence="1" id="KW-0812">Transmembrane</keyword>
<feature type="transmembrane region" description="Helical" evidence="1">
    <location>
        <begin position="52"/>
        <end position="71"/>
    </location>
</feature>
<keyword evidence="1" id="KW-1133">Transmembrane helix</keyword>
<organism evidence="2 3">
    <name type="scientific">Bordetella genomosp. 9</name>
    <dbReference type="NCBI Taxonomy" id="1416803"/>
    <lineage>
        <taxon>Bacteria</taxon>
        <taxon>Pseudomonadati</taxon>
        <taxon>Pseudomonadota</taxon>
        <taxon>Betaproteobacteria</taxon>
        <taxon>Burkholderiales</taxon>
        <taxon>Alcaligenaceae</taxon>
        <taxon>Bordetella</taxon>
    </lineage>
</organism>
<dbReference type="Proteomes" id="UP000194139">
    <property type="component" value="Chromosome"/>
</dbReference>
<evidence type="ECO:0000313" key="3">
    <source>
        <dbReference type="Proteomes" id="UP000194139"/>
    </source>
</evidence>
<feature type="transmembrane region" description="Helical" evidence="1">
    <location>
        <begin position="12"/>
        <end position="32"/>
    </location>
</feature>
<evidence type="ECO:0008006" key="4">
    <source>
        <dbReference type="Google" id="ProtNLM"/>
    </source>
</evidence>
<sequence length="157" mass="17544">MEIVIVKWIHIISSTLLFGTGIGSAFYLLAATLNGDARVVAAVSRFVVRADWMFTATTAVIQPVSGAWLAWRYGIGMEATWIRVSVALYVVAIACWLPVVGLQIKLRDLAQQAVRDPDHPAQLPSAYWRYFRMWFALGIPAFFAFLAIFYLMTAKTP</sequence>
<name>A0A1W6Z1M9_9BORD</name>
<keyword evidence="3" id="KW-1185">Reference proteome</keyword>
<accession>A0A1W6Z1M9</accession>
<dbReference type="AlphaFoldDB" id="A0A1W6Z1M9"/>
<dbReference type="InterPro" id="IPR018729">
    <property type="entry name" value="DUF2269_transmembrane"/>
</dbReference>
<proteinExistence type="predicted"/>
<dbReference type="EMBL" id="CP021109">
    <property type="protein sequence ID" value="ARP86733.1"/>
    <property type="molecule type" value="Genomic_DNA"/>
</dbReference>
<dbReference type="Pfam" id="PF10027">
    <property type="entry name" value="DUF2269"/>
    <property type="match status" value="1"/>
</dbReference>
<evidence type="ECO:0000256" key="1">
    <source>
        <dbReference type="SAM" id="Phobius"/>
    </source>
</evidence>
<evidence type="ECO:0000313" key="2">
    <source>
        <dbReference type="EMBL" id="ARP86733.1"/>
    </source>
</evidence>
<reference evidence="2 3" key="1">
    <citation type="submission" date="2017-05" db="EMBL/GenBank/DDBJ databases">
        <title>Complete and WGS of Bordetella genogroups.</title>
        <authorList>
            <person name="Spilker T."/>
            <person name="LiPuma J."/>
        </authorList>
    </citation>
    <scope>NUCLEOTIDE SEQUENCE [LARGE SCALE GENOMIC DNA]</scope>
    <source>
        <strain evidence="2 3">AU17164</strain>
    </source>
</reference>